<dbReference type="KEGG" id="edi:EDI_096030"/>
<proteinExistence type="predicted"/>
<accession>B0EPP1</accession>
<dbReference type="VEuPathDB" id="AmoebaDB:EDI_096030"/>
<gene>
    <name evidence="6" type="ORF">EDI_096030</name>
</gene>
<evidence type="ECO:0000256" key="4">
    <source>
        <dbReference type="ARBA" id="ARBA00023242"/>
    </source>
</evidence>
<feature type="region of interest" description="Disordered" evidence="5">
    <location>
        <begin position="80"/>
        <end position="99"/>
    </location>
</feature>
<keyword evidence="2" id="KW-0240">DNA-directed RNA polymerase</keyword>
<feature type="compositionally biased region" description="Basic and acidic residues" evidence="5">
    <location>
        <begin position="58"/>
        <end position="71"/>
    </location>
</feature>
<dbReference type="PANTHER" id="PTHR13408">
    <property type="entry name" value="DNA-DIRECTED RNA POLYMERASE III"/>
    <property type="match status" value="1"/>
</dbReference>
<organism evidence="7">
    <name type="scientific">Entamoeba dispar (strain ATCC PRA-260 / SAW760)</name>
    <dbReference type="NCBI Taxonomy" id="370354"/>
    <lineage>
        <taxon>Eukaryota</taxon>
        <taxon>Amoebozoa</taxon>
        <taxon>Evosea</taxon>
        <taxon>Archamoebae</taxon>
        <taxon>Mastigamoebida</taxon>
        <taxon>Entamoebidae</taxon>
        <taxon>Entamoeba</taxon>
    </lineage>
</organism>
<dbReference type="GeneID" id="5885256"/>
<keyword evidence="4" id="KW-0539">Nucleus</keyword>
<dbReference type="Proteomes" id="UP000008076">
    <property type="component" value="Unassembled WGS sequence"/>
</dbReference>
<dbReference type="Pfam" id="PF05132">
    <property type="entry name" value="RNA_pol_Rpc4"/>
    <property type="match status" value="1"/>
</dbReference>
<dbReference type="GO" id="GO:0042797">
    <property type="term" value="P:tRNA transcription by RNA polymerase III"/>
    <property type="evidence" value="ECO:0007669"/>
    <property type="project" value="TreeGrafter"/>
</dbReference>
<evidence type="ECO:0000256" key="1">
    <source>
        <dbReference type="ARBA" id="ARBA00004123"/>
    </source>
</evidence>
<dbReference type="RefSeq" id="XP_001740096.1">
    <property type="nucleotide sequence ID" value="XM_001740044.1"/>
</dbReference>
<keyword evidence="7" id="KW-1185">Reference proteome</keyword>
<dbReference type="InterPro" id="IPR007811">
    <property type="entry name" value="RPC4"/>
</dbReference>
<evidence type="ECO:0000256" key="3">
    <source>
        <dbReference type="ARBA" id="ARBA00023163"/>
    </source>
</evidence>
<evidence type="ECO:0008006" key="8">
    <source>
        <dbReference type="Google" id="ProtNLM"/>
    </source>
</evidence>
<dbReference type="OrthoDB" id="30129at2759"/>
<dbReference type="AlphaFoldDB" id="B0EPP1"/>
<protein>
    <recommendedName>
        <fullName evidence="8">DNA-directed RNA polymerase III subunit RPC4</fullName>
    </recommendedName>
</protein>
<keyword evidence="3" id="KW-0804">Transcription</keyword>
<feature type="region of interest" description="Disordered" evidence="5">
    <location>
        <begin position="51"/>
        <end position="71"/>
    </location>
</feature>
<sequence>MSEPHQNIPLSQLLTQNSQNTANSRLTSIRGIQPSQPKIQFAPNIRAAGFKPEANNESEGRAKLKVKKEQAKIKKTTFTPTPRVFKPRPVAHGNGGLGISNLTMTAGEDIGMKEENKKEKKKTLLLNPELDFDPCNPNHPITLPLRDPEEEIKGKKEEIKEPVLDKEKTYYTPLETIEENPGFINNPLHSESGILYDEYIMMQIPSVLPIQKGVEITEKESNNIIKKEEEKEEKIDEERNIKLVENPLKGMSGYIGTIQFRKSGIATMRIGGITYKLTKGTKPHFLEEATVVSLPKKSVYRLGNISQHVIMIPELEDCLNLM</sequence>
<evidence type="ECO:0000256" key="5">
    <source>
        <dbReference type="SAM" id="MobiDB-lite"/>
    </source>
</evidence>
<evidence type="ECO:0000313" key="7">
    <source>
        <dbReference type="Proteomes" id="UP000008076"/>
    </source>
</evidence>
<evidence type="ECO:0000313" key="6">
    <source>
        <dbReference type="EMBL" id="EDR23471.1"/>
    </source>
</evidence>
<reference evidence="7" key="1">
    <citation type="submission" date="2007-12" db="EMBL/GenBank/DDBJ databases">
        <title>Annotation of Entamoeba dispar SAW760.</title>
        <authorList>
            <person name="Lorenzi H."/>
            <person name="Inman J."/>
            <person name="Schobel S."/>
            <person name="Amedeo P."/>
            <person name="Caler E."/>
        </authorList>
    </citation>
    <scope>NUCLEOTIDE SEQUENCE [LARGE SCALE GENOMIC DNA]</scope>
    <source>
        <strain evidence="7">ATCC PRA-260 / SAW760</strain>
    </source>
</reference>
<dbReference type="eggNOG" id="KOG3122">
    <property type="taxonomic scope" value="Eukaryota"/>
</dbReference>
<dbReference type="PANTHER" id="PTHR13408:SF0">
    <property type="entry name" value="DNA-DIRECTED RNA POLYMERASE III SUBUNIT RPC4"/>
    <property type="match status" value="1"/>
</dbReference>
<dbReference type="GO" id="GO:0003677">
    <property type="term" value="F:DNA binding"/>
    <property type="evidence" value="ECO:0007669"/>
    <property type="project" value="InterPro"/>
</dbReference>
<dbReference type="GO" id="GO:0005666">
    <property type="term" value="C:RNA polymerase III complex"/>
    <property type="evidence" value="ECO:0007669"/>
    <property type="project" value="InterPro"/>
</dbReference>
<evidence type="ECO:0000256" key="2">
    <source>
        <dbReference type="ARBA" id="ARBA00022478"/>
    </source>
</evidence>
<comment type="subcellular location">
    <subcellularLocation>
        <location evidence="1">Nucleus</location>
    </subcellularLocation>
</comment>
<name>B0EPP1_ENTDS</name>
<dbReference type="EMBL" id="DS550300">
    <property type="protein sequence ID" value="EDR23471.1"/>
    <property type="molecule type" value="Genomic_DNA"/>
</dbReference>